<dbReference type="RefSeq" id="WP_075761844.1">
    <property type="nucleotide sequence ID" value="NZ_MJIL01000040.1"/>
</dbReference>
<evidence type="ECO:0000313" key="2">
    <source>
        <dbReference type="EMBL" id="OLQ81480.1"/>
    </source>
</evidence>
<feature type="domain" description="TnsA endonuclease N-terminal" evidence="1">
    <location>
        <begin position="45"/>
        <end position="118"/>
    </location>
</feature>
<organism evidence="2 3">
    <name type="scientific">Photobacterium proteolyticum</name>
    <dbReference type="NCBI Taxonomy" id="1903952"/>
    <lineage>
        <taxon>Bacteria</taxon>
        <taxon>Pseudomonadati</taxon>
        <taxon>Pseudomonadota</taxon>
        <taxon>Gammaproteobacteria</taxon>
        <taxon>Vibrionales</taxon>
        <taxon>Vibrionaceae</taxon>
        <taxon>Photobacterium</taxon>
    </lineage>
</organism>
<comment type="caution">
    <text evidence="2">The sequence shown here is derived from an EMBL/GenBank/DDBJ whole genome shotgun (WGS) entry which is preliminary data.</text>
</comment>
<keyword evidence="3" id="KW-1185">Reference proteome</keyword>
<dbReference type="Gene3D" id="3.40.91.30">
    <property type="match status" value="1"/>
</dbReference>
<evidence type="ECO:0000313" key="3">
    <source>
        <dbReference type="Proteomes" id="UP000186905"/>
    </source>
</evidence>
<dbReference type="Proteomes" id="UP000186905">
    <property type="component" value="Unassembled WGS sequence"/>
</dbReference>
<sequence length="206" mass="23817">MYRRQLKHSRVKNLFKFVSAKMNQVLTVESYLEFDTCFHLEYSTSISSFIAQPEGFTYCFEGRERSYTPDFHIVENKEVKWIEVKPFGKTQNPAFLELFRAKQVKAQQIGIPLLLVTEKQIRVNPVLNNLKILHRYSGFQSFTDIHIKLLSLVKLNGKVSIFDAASYLNIDLGLMIKVSFSLVSQGVLHTNLVDEELSFSSLIWSK</sequence>
<dbReference type="OrthoDB" id="6103242at2"/>
<dbReference type="InterPro" id="IPR014833">
    <property type="entry name" value="TnsA_N"/>
</dbReference>
<dbReference type="EMBL" id="MJIL01000040">
    <property type="protein sequence ID" value="OLQ81480.1"/>
    <property type="molecule type" value="Genomic_DNA"/>
</dbReference>
<protein>
    <recommendedName>
        <fullName evidence="1">TnsA endonuclease N-terminal domain-containing protein</fullName>
    </recommendedName>
</protein>
<dbReference type="AlphaFoldDB" id="A0A1Q9H1I0"/>
<dbReference type="STRING" id="1903952.BIT28_14385"/>
<gene>
    <name evidence="2" type="ORF">BIT28_14385</name>
</gene>
<reference evidence="2 3" key="1">
    <citation type="submission" date="2016-09" db="EMBL/GenBank/DDBJ databases">
        <title>Photobacterium proteolyticum sp. nov. a protease producing bacterium isolated from ocean sediments of Laizhou Bay.</title>
        <authorList>
            <person name="Li Y."/>
        </authorList>
    </citation>
    <scope>NUCLEOTIDE SEQUENCE [LARGE SCALE GENOMIC DNA]</scope>
    <source>
        <strain evidence="2 3">13-12</strain>
    </source>
</reference>
<proteinExistence type="predicted"/>
<evidence type="ECO:0000259" key="1">
    <source>
        <dbReference type="Pfam" id="PF08722"/>
    </source>
</evidence>
<dbReference type="Pfam" id="PF08722">
    <property type="entry name" value="Tn7_TnsA-like_N"/>
    <property type="match status" value="1"/>
</dbReference>
<name>A0A1Q9H1I0_9GAMM</name>
<accession>A0A1Q9H1I0</accession>